<dbReference type="Proteomes" id="UP001280591">
    <property type="component" value="Unassembled WGS sequence"/>
</dbReference>
<organism evidence="2 3">
    <name type="scientific">Streptococcus fermentans</name>
    <dbReference type="NCBI Taxonomy" id="3095082"/>
    <lineage>
        <taxon>Bacteria</taxon>
        <taxon>Bacillati</taxon>
        <taxon>Bacillota</taxon>
        <taxon>Bacilli</taxon>
        <taxon>Lactobacillales</taxon>
        <taxon>Streptococcaceae</taxon>
        <taxon>Streptococcus</taxon>
    </lineage>
</organism>
<keyword evidence="1" id="KW-1133">Transmembrane helix</keyword>
<sequence>MDFQIYLIVLLFILVIYLSWKKFIIKNKFTQYIIDNGGKAVNSIKNNEGSFYDSAKLLNKRYKIGLLNAYTVVNSLKDNNESEL</sequence>
<name>A0ABU5FYW0_9STRE</name>
<dbReference type="EMBL" id="JAXHDP010000009">
    <property type="protein sequence ID" value="MDY4346611.1"/>
    <property type="molecule type" value="Genomic_DNA"/>
</dbReference>
<gene>
    <name evidence="2" type="ORF">SPC81_08390</name>
</gene>
<reference evidence="2 3" key="1">
    <citation type="submission" date="2023-11" db="EMBL/GenBank/DDBJ databases">
        <title>Streptococcus wuxiensis sp. nov., Streptococcus jiangnanensis sp. nov., Streptococcus fermentans sp. nov., three novel members of the genus Streptococcus isolated from breast milk.</title>
        <authorList>
            <person name="Zhou Y."/>
            <person name="Yang B."/>
        </authorList>
    </citation>
    <scope>NUCLEOTIDE SEQUENCE [LARGE SCALE GENOMIC DNA]</scope>
    <source>
        <strain evidence="2 3">BJSWXB5TM5</strain>
    </source>
</reference>
<comment type="caution">
    <text evidence="2">The sequence shown here is derived from an EMBL/GenBank/DDBJ whole genome shotgun (WGS) entry which is preliminary data.</text>
</comment>
<keyword evidence="1" id="KW-0812">Transmembrane</keyword>
<keyword evidence="3" id="KW-1185">Reference proteome</keyword>
<dbReference type="RefSeq" id="WP_320693206.1">
    <property type="nucleotide sequence ID" value="NZ_JAXHDP010000009.1"/>
</dbReference>
<accession>A0ABU5FYW0</accession>
<evidence type="ECO:0000313" key="3">
    <source>
        <dbReference type="Proteomes" id="UP001280591"/>
    </source>
</evidence>
<keyword evidence="1" id="KW-0472">Membrane</keyword>
<evidence type="ECO:0000256" key="1">
    <source>
        <dbReference type="SAM" id="Phobius"/>
    </source>
</evidence>
<proteinExistence type="predicted"/>
<evidence type="ECO:0000313" key="2">
    <source>
        <dbReference type="EMBL" id="MDY4346611.1"/>
    </source>
</evidence>
<feature type="transmembrane region" description="Helical" evidence="1">
    <location>
        <begin position="6"/>
        <end position="24"/>
    </location>
</feature>
<protein>
    <submittedName>
        <fullName evidence="2">Uncharacterized protein</fullName>
    </submittedName>
</protein>